<dbReference type="Pfam" id="PF07690">
    <property type="entry name" value="MFS_1"/>
    <property type="match status" value="1"/>
</dbReference>
<evidence type="ECO:0000313" key="8">
    <source>
        <dbReference type="Proteomes" id="UP000559027"/>
    </source>
</evidence>
<dbReference type="AlphaFoldDB" id="A0A8H5FUV1"/>
<dbReference type="EMBL" id="JAACJO010000016">
    <property type="protein sequence ID" value="KAF5349557.1"/>
    <property type="molecule type" value="Genomic_DNA"/>
</dbReference>
<dbReference type="GO" id="GO:0022857">
    <property type="term" value="F:transmembrane transporter activity"/>
    <property type="evidence" value="ECO:0007669"/>
    <property type="project" value="InterPro"/>
</dbReference>
<feature type="domain" description="Major facilitator superfamily (MFS) profile" evidence="6">
    <location>
        <begin position="1"/>
        <end position="376"/>
    </location>
</feature>
<keyword evidence="8" id="KW-1185">Reference proteome</keyword>
<evidence type="ECO:0000256" key="4">
    <source>
        <dbReference type="ARBA" id="ARBA00023136"/>
    </source>
</evidence>
<dbReference type="PANTHER" id="PTHR23502:SF64">
    <property type="entry name" value="TRANSPORTER, PUTATIVE (AFU_ORTHOLOGUE AFUA_3G11760)-RELATED"/>
    <property type="match status" value="1"/>
</dbReference>
<name>A0A8H5FUV1_9AGAR</name>
<keyword evidence="2 5" id="KW-0812">Transmembrane</keyword>
<dbReference type="InterPro" id="IPR011701">
    <property type="entry name" value="MFS"/>
</dbReference>
<dbReference type="Gene3D" id="1.20.1250.20">
    <property type="entry name" value="MFS general substrate transporter like domains"/>
    <property type="match status" value="1"/>
</dbReference>
<feature type="transmembrane region" description="Helical" evidence="5">
    <location>
        <begin position="351"/>
        <end position="370"/>
    </location>
</feature>
<sequence>MSIGALTAASYSTFYGRRPIYLCALPLLITGSVGVSLSRSVGELFFFRVFQAAGSSPGFSIGAGVIGDIYKLEERGTAIGVFLAAILMGPSLAPSNLIAGLAAEYASWRLMQFIIGIFGLIALAIIWIFFPETSHPGVRGIDKLRREAESGVKVKWTRYIVNPLAPLSLLRAPNIVAVMLSGFTIAMTFFVIMVPIAYTIGARYNIRNDAILGACAIPGGIGEIIGAPISGWMSDRIVVRHRKARGGVWYPEDRLRATLSGALFLVPLSMVFSGLFNAYIDGPIGLALVFVCLFVNGLGLELILGPSAAYVVDVLHSRSAEAIAANNGTRSVLISIAVAGIMPMIDTYGVLVTNTVSALFAWGGFGLLWLTIKYGEPMRKWCDVGFATAETT</sequence>
<feature type="transmembrane region" description="Helical" evidence="5">
    <location>
        <begin position="110"/>
        <end position="130"/>
    </location>
</feature>
<feature type="transmembrane region" description="Helical" evidence="5">
    <location>
        <begin position="286"/>
        <end position="312"/>
    </location>
</feature>
<keyword evidence="4 5" id="KW-0472">Membrane</keyword>
<evidence type="ECO:0000259" key="6">
    <source>
        <dbReference type="PROSITE" id="PS50850"/>
    </source>
</evidence>
<evidence type="ECO:0000256" key="1">
    <source>
        <dbReference type="ARBA" id="ARBA00004141"/>
    </source>
</evidence>
<dbReference type="PANTHER" id="PTHR23502">
    <property type="entry name" value="MAJOR FACILITATOR SUPERFAMILY"/>
    <property type="match status" value="1"/>
</dbReference>
<evidence type="ECO:0000256" key="3">
    <source>
        <dbReference type="ARBA" id="ARBA00022989"/>
    </source>
</evidence>
<gene>
    <name evidence="7" type="ORF">D9756_008805</name>
</gene>
<feature type="transmembrane region" description="Helical" evidence="5">
    <location>
        <begin position="45"/>
        <end position="66"/>
    </location>
</feature>
<dbReference type="GO" id="GO:0005886">
    <property type="term" value="C:plasma membrane"/>
    <property type="evidence" value="ECO:0007669"/>
    <property type="project" value="TreeGrafter"/>
</dbReference>
<evidence type="ECO:0000313" key="7">
    <source>
        <dbReference type="EMBL" id="KAF5349557.1"/>
    </source>
</evidence>
<dbReference type="InterPro" id="IPR036259">
    <property type="entry name" value="MFS_trans_sf"/>
</dbReference>
<reference evidence="7 8" key="1">
    <citation type="journal article" date="2020" name="ISME J.">
        <title>Uncovering the hidden diversity of litter-decomposition mechanisms in mushroom-forming fungi.</title>
        <authorList>
            <person name="Floudas D."/>
            <person name="Bentzer J."/>
            <person name="Ahren D."/>
            <person name="Johansson T."/>
            <person name="Persson P."/>
            <person name="Tunlid A."/>
        </authorList>
    </citation>
    <scope>NUCLEOTIDE SEQUENCE [LARGE SCALE GENOMIC DNA]</scope>
    <source>
        <strain evidence="7 8">CBS 146.42</strain>
    </source>
</reference>
<organism evidence="7 8">
    <name type="scientific">Leucocoprinus leucothites</name>
    <dbReference type="NCBI Taxonomy" id="201217"/>
    <lineage>
        <taxon>Eukaryota</taxon>
        <taxon>Fungi</taxon>
        <taxon>Dikarya</taxon>
        <taxon>Basidiomycota</taxon>
        <taxon>Agaricomycotina</taxon>
        <taxon>Agaricomycetes</taxon>
        <taxon>Agaricomycetidae</taxon>
        <taxon>Agaricales</taxon>
        <taxon>Agaricineae</taxon>
        <taxon>Agaricaceae</taxon>
        <taxon>Leucocoprinus</taxon>
    </lineage>
</organism>
<accession>A0A8H5FUV1</accession>
<comment type="caution">
    <text evidence="7">The sequence shown here is derived from an EMBL/GenBank/DDBJ whole genome shotgun (WGS) entry which is preliminary data.</text>
</comment>
<comment type="subcellular location">
    <subcellularLocation>
        <location evidence="1">Membrane</location>
        <topology evidence="1">Multi-pass membrane protein</topology>
    </subcellularLocation>
</comment>
<dbReference type="SUPFAM" id="SSF103473">
    <property type="entry name" value="MFS general substrate transporter"/>
    <property type="match status" value="1"/>
</dbReference>
<dbReference type="Proteomes" id="UP000559027">
    <property type="component" value="Unassembled WGS sequence"/>
</dbReference>
<dbReference type="InterPro" id="IPR020846">
    <property type="entry name" value="MFS_dom"/>
</dbReference>
<feature type="transmembrane region" description="Helical" evidence="5">
    <location>
        <begin position="175"/>
        <end position="198"/>
    </location>
</feature>
<feature type="transmembrane region" description="Helical" evidence="5">
    <location>
        <begin position="210"/>
        <end position="234"/>
    </location>
</feature>
<dbReference type="PROSITE" id="PS50850">
    <property type="entry name" value="MFS"/>
    <property type="match status" value="1"/>
</dbReference>
<evidence type="ECO:0000256" key="2">
    <source>
        <dbReference type="ARBA" id="ARBA00022692"/>
    </source>
</evidence>
<feature type="transmembrane region" description="Helical" evidence="5">
    <location>
        <begin position="78"/>
        <end position="98"/>
    </location>
</feature>
<feature type="transmembrane region" description="Helical" evidence="5">
    <location>
        <begin position="20"/>
        <end position="39"/>
    </location>
</feature>
<feature type="transmembrane region" description="Helical" evidence="5">
    <location>
        <begin position="255"/>
        <end position="280"/>
    </location>
</feature>
<proteinExistence type="predicted"/>
<protein>
    <recommendedName>
        <fullName evidence="6">Major facilitator superfamily (MFS) profile domain-containing protein</fullName>
    </recommendedName>
</protein>
<evidence type="ECO:0000256" key="5">
    <source>
        <dbReference type="SAM" id="Phobius"/>
    </source>
</evidence>
<dbReference type="OrthoDB" id="3066029at2759"/>
<keyword evidence="3 5" id="KW-1133">Transmembrane helix</keyword>